<keyword evidence="4" id="KW-1185">Reference proteome</keyword>
<organism evidence="3 4">
    <name type="scientific">Thalassobacillus cyri</name>
    <dbReference type="NCBI Taxonomy" id="571932"/>
    <lineage>
        <taxon>Bacteria</taxon>
        <taxon>Bacillati</taxon>
        <taxon>Bacillota</taxon>
        <taxon>Bacilli</taxon>
        <taxon>Bacillales</taxon>
        <taxon>Bacillaceae</taxon>
        <taxon>Thalassobacillus</taxon>
    </lineage>
</organism>
<dbReference type="InterPro" id="IPR007157">
    <property type="entry name" value="PspA_VIPP1"/>
</dbReference>
<feature type="coiled-coil region" evidence="2">
    <location>
        <begin position="97"/>
        <end position="138"/>
    </location>
</feature>
<sequence>MANLFNRMKDSITADFHELLDKKEQKNPMAVLNQYLRHSEQETEKVRVLVERQHKLKEEFAREQMKAQDMAEKRQKQAEVAKRAGEETMYDFAIKEYEEYSERAERMKVSRQDAVQQLEELECKYEDMKHRLKDMHLKRMELMGRENVARAHHKMNHVIEHTSENSYNRFQEMEHYIDNLEYKVNSAYYRNTFDSKIAKLEKQMQEQEKATANH</sequence>
<dbReference type="PANTHER" id="PTHR31088">
    <property type="entry name" value="MEMBRANE-ASSOCIATED PROTEIN VIPP1, CHLOROPLASTIC"/>
    <property type="match status" value="1"/>
</dbReference>
<dbReference type="AlphaFoldDB" id="A0A1H3Y9N1"/>
<dbReference type="Proteomes" id="UP000198584">
    <property type="component" value="Unassembled WGS sequence"/>
</dbReference>
<evidence type="ECO:0000256" key="1">
    <source>
        <dbReference type="ARBA" id="ARBA00043985"/>
    </source>
</evidence>
<dbReference type="PANTHER" id="PTHR31088:SF6">
    <property type="entry name" value="PHAGE SHOCK PROTEIN A"/>
    <property type="match status" value="1"/>
</dbReference>
<gene>
    <name evidence="3" type="ORF">SAMN05421743_102381</name>
</gene>
<evidence type="ECO:0000313" key="4">
    <source>
        <dbReference type="Proteomes" id="UP000198584"/>
    </source>
</evidence>
<dbReference type="EMBL" id="FNQR01000002">
    <property type="protein sequence ID" value="SEA07592.1"/>
    <property type="molecule type" value="Genomic_DNA"/>
</dbReference>
<proteinExistence type="inferred from homology"/>
<keyword evidence="2" id="KW-0175">Coiled coil</keyword>
<comment type="similarity">
    <text evidence="1">Belongs to the PspA/Vipp/IM30 family.</text>
</comment>
<protein>
    <submittedName>
        <fullName evidence="3">Phage shock protein A</fullName>
    </submittedName>
</protein>
<dbReference type="Pfam" id="PF04012">
    <property type="entry name" value="PspA_IM30"/>
    <property type="match status" value="1"/>
</dbReference>
<dbReference type="OrthoDB" id="2366053at2"/>
<dbReference type="STRING" id="571932.SAMN05421743_102381"/>
<reference evidence="3 4" key="1">
    <citation type="submission" date="2016-10" db="EMBL/GenBank/DDBJ databases">
        <authorList>
            <person name="de Groot N.N."/>
        </authorList>
    </citation>
    <scope>NUCLEOTIDE SEQUENCE [LARGE SCALE GENOMIC DNA]</scope>
    <source>
        <strain evidence="3 4">CCM7597</strain>
    </source>
</reference>
<evidence type="ECO:0000256" key="2">
    <source>
        <dbReference type="SAM" id="Coils"/>
    </source>
</evidence>
<accession>A0A1H3Y9N1</accession>
<name>A0A1H3Y9N1_9BACI</name>
<evidence type="ECO:0000313" key="3">
    <source>
        <dbReference type="EMBL" id="SEA07592.1"/>
    </source>
</evidence>
<dbReference type="RefSeq" id="WP_093042673.1">
    <property type="nucleotide sequence ID" value="NZ_FNQR01000002.1"/>
</dbReference>